<keyword evidence="14" id="KW-1185">Reference proteome</keyword>
<comment type="caution">
    <text evidence="13">The sequence shown here is derived from an EMBL/GenBank/DDBJ whole genome shotgun (WGS) entry which is preliminary data.</text>
</comment>
<evidence type="ECO:0000256" key="8">
    <source>
        <dbReference type="ARBA" id="ARBA00038387"/>
    </source>
</evidence>
<evidence type="ECO:0000256" key="7">
    <source>
        <dbReference type="ARBA" id="ARBA00023242"/>
    </source>
</evidence>
<dbReference type="GO" id="GO:0006606">
    <property type="term" value="P:protein import into nucleus"/>
    <property type="evidence" value="ECO:0007669"/>
    <property type="project" value="TreeGrafter"/>
</dbReference>
<keyword evidence="2" id="KW-0813">Transport</keyword>
<dbReference type="InterPro" id="IPR018864">
    <property type="entry name" value="Nucleoporin_Nup188_N"/>
</dbReference>
<dbReference type="PANTHER" id="PTHR31431">
    <property type="entry name" value="NUCLEOPORIN NUP188 HOMOLOG"/>
    <property type="match status" value="1"/>
</dbReference>
<dbReference type="Proteomes" id="UP000788993">
    <property type="component" value="Unassembled WGS sequence"/>
</dbReference>
<evidence type="ECO:0000259" key="10">
    <source>
        <dbReference type="Pfam" id="PF10487"/>
    </source>
</evidence>
<name>A0A9P8TCR2_9ASCO</name>
<evidence type="ECO:0000256" key="5">
    <source>
        <dbReference type="ARBA" id="ARBA00023010"/>
    </source>
</evidence>
<evidence type="ECO:0000256" key="4">
    <source>
        <dbReference type="ARBA" id="ARBA00022927"/>
    </source>
</evidence>
<evidence type="ECO:0000259" key="11">
    <source>
        <dbReference type="Pfam" id="PF18378"/>
    </source>
</evidence>
<sequence length="1616" mass="182917">MAVNKTSVDIPGSTVDLNWTFQHAYLTLLNGASDSSASSFLGRFLELNKKHLLAKNLPFQNKTSKSATDDFEIGSRIVKNKLTSKQQKCVSEISTALRLDIHEVARIVQITTERIPDESELDSADKSLFQLTESHDDAALLYSNVIKESRAVLKTLLYLIKNEHSLSSHLQDICYEIKQNGYDLLQSYIESLVEWNKAPIEVSQKSLQTELELLALDVLNLILYLIFKTGTGFTKGTAMKWFRLMKDSNYCGLSRICEDESNDRVTTFEGLCTVLSLVMLDLDFNFGALTDEDSFTNDPEILHAINECLLTSHANSIVLYAWSIILHRKHLVISNNPTHPISLELIQKFGGLENLQKIYLTCAKRAEELDVCASMIRCHEILSYDSLYDAILAAFVVAFVPYIQLNENITLAIRKIMTNAPDRIVERFFLNPATEDLMAIARAKLPLSIKSFIRLVGINSNLAYEELANLKSYMEVFKEEDFYYKYLIDDENPQLIKLTQDVDVLPPYETPGELSLLLKEGTKAQIFPGANKDDMVVAFLYDYNGWTLLGRILKNLSKKLDSNPEKVDLACEIFQLLTKISQELEKDKFDEVIKAMSLLADDRDVIEVIFRILEQALQLRNVHLLQSGYDLLSSLSVCGYSFRIWSYLYKSQLLGLKANAGLATTILGTVEMVEWKYGFTLSLLRLTYSILDDCLVISDDVNWKLKSEVLDRLVAHCIHVYENFLHWMFADDVQRLQIGTYAQLVFVKIIASLYGIDNGTDPRTKVTRVFAQSCERITKMFLVPDIQVSRTSKPILETFSSLSHAVMDIDTSGLSGLWRQRFIDGMFEFATTLISIRSACQGTLASAFEMDLYAIIQRLVDLYAGTMNQRANVLNLLSSLVSTSWEKEPPSLLTHLGQEHTQLLLKCLAVDMANEFETHEMKTALFRFFSSVMEGDQEGLSIVFITGRNIKDCILDEKKSLSKEDKLRKSQLSLLKILKALISKISVYPSNVSLNLVEALALAFNSWTTAKEDDDDEKFVMSIIRELSSFPKPLSTDDGEALKEYFYQVNIKAKMAEIMSLYLFVSQNNANKTKIYQLLNSQDFISQLKDKFELEDCSISRTENELKEFTIDGMNFRLSQFERTSHYIKEAYGEDSSHSLELMDKLFRRSAKWEVVRNQVIANSLRFQLVSARVTAAKSFGALVTCFCKNNAAEINSQYISLATTLLKINEQEGILSPNFAIIYQERIDLAFFICLTFSKRKGDKFDDKIVFSLISSACQLLVSNDIDLQGGLLSFENQNYRPLLRTLLIAFGMIKEDTMLFMEYGATFVDIFNAIIAKSVKTIFKSIQNEVMASRKTDYGNSLLICKQADDLSLIISLLNALVNKHLPRDLEVSIAKCVIDSGLFRSTANLYSCSHLIKINKEAMFSEISLKIINQLVQLKPVAEKLLTNGLFMVLVDSQISVQIQKGGVSPVVASTARLHQIWVDGLLSTVLTLVTSFGEKLSSEIYLFVKTFSKQFQSTLSGWLESTTPISLPIVHETSQIIFLAKALNLLDIYENVASNSDSVKLIPGLDTKEERLNLVNGLNYLISHPKFLSSRIVASSLEEQRLLDSDEKYKFVDRLLDEIKQLKDMLLE</sequence>
<protein>
    <recommendedName>
        <fullName evidence="9">Nucleoporin NUP188</fullName>
    </recommendedName>
</protein>
<dbReference type="Pfam" id="PF21093">
    <property type="entry name" value="Nup188_N-subdom_III"/>
    <property type="match status" value="1"/>
</dbReference>
<evidence type="ECO:0000256" key="2">
    <source>
        <dbReference type="ARBA" id="ARBA00022448"/>
    </source>
</evidence>
<gene>
    <name evidence="13" type="ORF">OGATHE_001934</name>
</gene>
<keyword evidence="4" id="KW-0653">Protein transport</keyword>
<dbReference type="EMBL" id="JAEUBD010000526">
    <property type="protein sequence ID" value="KAH3673954.1"/>
    <property type="molecule type" value="Genomic_DNA"/>
</dbReference>
<evidence type="ECO:0000256" key="9">
    <source>
        <dbReference type="ARBA" id="ARBA00040174"/>
    </source>
</evidence>
<evidence type="ECO:0000256" key="6">
    <source>
        <dbReference type="ARBA" id="ARBA00023132"/>
    </source>
</evidence>
<proteinExistence type="inferred from homology"/>
<dbReference type="GO" id="GO:0051028">
    <property type="term" value="P:mRNA transport"/>
    <property type="evidence" value="ECO:0007669"/>
    <property type="project" value="UniProtKB-KW"/>
</dbReference>
<evidence type="ECO:0000259" key="12">
    <source>
        <dbReference type="Pfam" id="PF21093"/>
    </source>
</evidence>
<keyword evidence="7" id="KW-0539">Nucleus</keyword>
<dbReference type="GO" id="GO:0017056">
    <property type="term" value="F:structural constituent of nuclear pore"/>
    <property type="evidence" value="ECO:0007669"/>
    <property type="project" value="InterPro"/>
</dbReference>
<dbReference type="Pfam" id="PF18378">
    <property type="entry name" value="Nup188_C"/>
    <property type="match status" value="1"/>
</dbReference>
<dbReference type="Pfam" id="PF10487">
    <property type="entry name" value="Nup188_N"/>
    <property type="match status" value="1"/>
</dbReference>
<dbReference type="InterPro" id="IPR041634">
    <property type="entry name" value="Nup188_C"/>
</dbReference>
<reference evidence="13" key="2">
    <citation type="submission" date="2021-01" db="EMBL/GenBank/DDBJ databases">
        <authorList>
            <person name="Schikora-Tamarit M.A."/>
        </authorList>
    </citation>
    <scope>NUCLEOTIDE SEQUENCE</scope>
    <source>
        <strain evidence="13">NCAIM Y.01608</strain>
    </source>
</reference>
<accession>A0A9P8TCR2</accession>
<dbReference type="Gene3D" id="1.25.10.70">
    <property type="match status" value="1"/>
</dbReference>
<reference evidence="13" key="1">
    <citation type="journal article" date="2021" name="Open Biol.">
        <title>Shared evolutionary footprints suggest mitochondrial oxidative damage underlies multiple complex I losses in fungi.</title>
        <authorList>
            <person name="Schikora-Tamarit M.A."/>
            <person name="Marcet-Houben M."/>
            <person name="Nosek J."/>
            <person name="Gabaldon T."/>
        </authorList>
    </citation>
    <scope>NUCLEOTIDE SEQUENCE</scope>
    <source>
        <strain evidence="13">NCAIM Y.01608</strain>
    </source>
</reference>
<feature type="domain" description="Nucleoporin Nup188 N-terminal subdomain III" evidence="12">
    <location>
        <begin position="536"/>
        <end position="948"/>
    </location>
</feature>
<evidence type="ECO:0000256" key="3">
    <source>
        <dbReference type="ARBA" id="ARBA00022816"/>
    </source>
</evidence>
<dbReference type="GO" id="GO:0044611">
    <property type="term" value="C:nuclear pore inner ring"/>
    <property type="evidence" value="ECO:0007669"/>
    <property type="project" value="TreeGrafter"/>
</dbReference>
<evidence type="ECO:0000313" key="13">
    <source>
        <dbReference type="EMBL" id="KAH3673954.1"/>
    </source>
</evidence>
<evidence type="ECO:0000256" key="1">
    <source>
        <dbReference type="ARBA" id="ARBA00004567"/>
    </source>
</evidence>
<dbReference type="InterPro" id="IPR044840">
    <property type="entry name" value="Nup188"/>
</dbReference>
<dbReference type="GO" id="GO:0006405">
    <property type="term" value="P:RNA export from nucleus"/>
    <property type="evidence" value="ECO:0007669"/>
    <property type="project" value="TreeGrafter"/>
</dbReference>
<comment type="subcellular location">
    <subcellularLocation>
        <location evidence="1">Nucleus</location>
        <location evidence="1">Nuclear pore complex</location>
    </subcellularLocation>
</comment>
<comment type="similarity">
    <text evidence="8">Belongs to the Nup188 family.</text>
</comment>
<keyword evidence="5" id="KW-0811">Translocation</keyword>
<organism evidence="13 14">
    <name type="scientific">Ogataea polymorpha</name>
    <dbReference type="NCBI Taxonomy" id="460523"/>
    <lineage>
        <taxon>Eukaryota</taxon>
        <taxon>Fungi</taxon>
        <taxon>Dikarya</taxon>
        <taxon>Ascomycota</taxon>
        <taxon>Saccharomycotina</taxon>
        <taxon>Pichiomycetes</taxon>
        <taxon>Pichiales</taxon>
        <taxon>Pichiaceae</taxon>
        <taxon>Ogataea</taxon>
    </lineage>
</organism>
<keyword evidence="3" id="KW-0509">mRNA transport</keyword>
<dbReference type="PANTHER" id="PTHR31431:SF1">
    <property type="entry name" value="NUCLEOPORIN NUP188"/>
    <property type="match status" value="1"/>
</dbReference>
<evidence type="ECO:0000313" key="14">
    <source>
        <dbReference type="Proteomes" id="UP000788993"/>
    </source>
</evidence>
<feature type="domain" description="Nuclear pore protein Nup188 C-terminal" evidence="11">
    <location>
        <begin position="1281"/>
        <end position="1596"/>
    </location>
</feature>
<keyword evidence="6" id="KW-0906">Nuclear pore complex</keyword>
<dbReference type="InterPro" id="IPR048883">
    <property type="entry name" value="Nup188_N-subdom_III"/>
</dbReference>
<feature type="domain" description="Nucleoporin Nup188 N-terminal" evidence="10">
    <location>
        <begin position="43"/>
        <end position="486"/>
    </location>
</feature>